<feature type="compositionally biased region" description="Basic and acidic residues" evidence="1">
    <location>
        <begin position="173"/>
        <end position="183"/>
    </location>
</feature>
<feature type="compositionally biased region" description="Basic and acidic residues" evidence="1">
    <location>
        <begin position="151"/>
        <end position="163"/>
    </location>
</feature>
<protein>
    <submittedName>
        <fullName evidence="2">Uncharacterized protein</fullName>
    </submittedName>
</protein>
<dbReference type="Proteomes" id="UP000758155">
    <property type="component" value="Unassembled WGS sequence"/>
</dbReference>
<accession>A0A9P5BWY4</accession>
<evidence type="ECO:0000313" key="2">
    <source>
        <dbReference type="EMBL" id="KAF3033440.1"/>
    </source>
</evidence>
<feature type="region of interest" description="Disordered" evidence="1">
    <location>
        <begin position="423"/>
        <end position="485"/>
    </location>
</feature>
<feature type="compositionally biased region" description="Basic residues" evidence="1">
    <location>
        <begin position="184"/>
        <end position="196"/>
    </location>
</feature>
<evidence type="ECO:0000313" key="3">
    <source>
        <dbReference type="Proteomes" id="UP000758155"/>
    </source>
</evidence>
<dbReference type="AlphaFoldDB" id="A0A9P5BWY4"/>
<keyword evidence="3" id="KW-1185">Reference proteome</keyword>
<dbReference type="EMBL" id="SWKV01000081">
    <property type="protein sequence ID" value="KAF3033440.1"/>
    <property type="molecule type" value="Genomic_DNA"/>
</dbReference>
<comment type="caution">
    <text evidence="2">The sequence shown here is derived from an EMBL/GenBank/DDBJ whole genome shotgun (WGS) entry which is preliminary data.</text>
</comment>
<reference evidence="2" key="1">
    <citation type="submission" date="2019-04" db="EMBL/GenBank/DDBJ databases">
        <title>Sequencing of skin fungus with MAO and IRED activity.</title>
        <authorList>
            <person name="Marsaioli A.J."/>
            <person name="Bonatto J.M.C."/>
            <person name="Reis Junior O."/>
        </authorList>
    </citation>
    <scope>NUCLEOTIDE SEQUENCE</scope>
    <source>
        <strain evidence="2">28M1</strain>
    </source>
</reference>
<proteinExistence type="predicted"/>
<organism evidence="2 3">
    <name type="scientific">Didymella heteroderae</name>
    <dbReference type="NCBI Taxonomy" id="1769908"/>
    <lineage>
        <taxon>Eukaryota</taxon>
        <taxon>Fungi</taxon>
        <taxon>Dikarya</taxon>
        <taxon>Ascomycota</taxon>
        <taxon>Pezizomycotina</taxon>
        <taxon>Dothideomycetes</taxon>
        <taxon>Pleosporomycetidae</taxon>
        <taxon>Pleosporales</taxon>
        <taxon>Pleosporineae</taxon>
        <taxon>Didymellaceae</taxon>
        <taxon>Didymella</taxon>
    </lineage>
</organism>
<dbReference type="OrthoDB" id="5326588at2759"/>
<evidence type="ECO:0000256" key="1">
    <source>
        <dbReference type="SAM" id="MobiDB-lite"/>
    </source>
</evidence>
<name>A0A9P5BWY4_9PLEO</name>
<sequence>MHLHATAGLAAEVPGFSQEQLDLLARSVEARRLQLEDDINAYIARKQDELRRYETELVEMPRSMERDEDPDAASNASTAASRRSSAASTDSRVERIEDEQKKQKKHGRVHKREKELYGLVTPVFLPLLDARELTSPEKKPAPVKPAPVKPAPKDADSAPKHTDDDDDMAGDTPTKERSASDPVKKRRSSIKKKSALRHSSAPRNRKRVSLVIDDQVVLPSDMIHEPALTSPGSDTTSATTSTASLDEMIDPRLTSDAPVFIEHSDAMHHSLPLTMAHQPHASPVKALAPPFVNPAPVVSEAHHSPPTGPHVQSPTIPYAPPSYATRSFLDPPPEQIHIEDAPYIPPTAGPDPIYPDMDDVQDEFASQTIEHDDQGFQTYVGGLSGSGVDDVNQAGSVGYPSSLGASYLESYMQGRPLSVRMAAAEREGDEAELRKLRGLEERRKQREAREAKEKRKEEDEDDWGLPPAKGKDAAEDDFMGSMDDF</sequence>
<feature type="compositionally biased region" description="Basic and acidic residues" evidence="1">
    <location>
        <begin position="91"/>
        <end position="101"/>
    </location>
</feature>
<feature type="region of interest" description="Disordered" evidence="1">
    <location>
        <begin position="59"/>
        <end position="110"/>
    </location>
</feature>
<feature type="region of interest" description="Disordered" evidence="1">
    <location>
        <begin position="135"/>
        <end position="208"/>
    </location>
</feature>
<feature type="compositionally biased region" description="Low complexity" evidence="1">
    <location>
        <begin position="72"/>
        <end position="90"/>
    </location>
</feature>
<gene>
    <name evidence="2" type="ORF">E8E12_004149</name>
</gene>
<feature type="compositionally biased region" description="Acidic residues" evidence="1">
    <location>
        <begin position="474"/>
        <end position="485"/>
    </location>
</feature>
<feature type="compositionally biased region" description="Basic and acidic residues" evidence="1">
    <location>
        <begin position="423"/>
        <end position="457"/>
    </location>
</feature>